<comment type="caution">
    <text evidence="1">The sequence shown here is derived from an EMBL/GenBank/DDBJ whole genome shotgun (WGS) entry which is preliminary data.</text>
</comment>
<dbReference type="OrthoDB" id="10344123at2759"/>
<evidence type="ECO:0000313" key="2">
    <source>
        <dbReference type="Proteomes" id="UP000054653"/>
    </source>
</evidence>
<dbReference type="EMBL" id="JYDI01000079">
    <property type="protein sequence ID" value="KRY53806.1"/>
    <property type="molecule type" value="Genomic_DNA"/>
</dbReference>
<keyword evidence="2" id="KW-1185">Reference proteome</keyword>
<dbReference type="AlphaFoldDB" id="A0A0V1CXG2"/>
<gene>
    <name evidence="1" type="ORF">T03_10836</name>
</gene>
<reference evidence="1 2" key="1">
    <citation type="submission" date="2015-01" db="EMBL/GenBank/DDBJ databases">
        <title>Evolution of Trichinella species and genotypes.</title>
        <authorList>
            <person name="Korhonen P.K."/>
            <person name="Edoardo P."/>
            <person name="Giuseppe L.R."/>
            <person name="Gasser R.B."/>
        </authorList>
    </citation>
    <scope>NUCLEOTIDE SEQUENCE [LARGE SCALE GENOMIC DNA]</scope>
    <source>
        <strain evidence="1">ISS120</strain>
    </source>
</reference>
<dbReference type="Proteomes" id="UP000054653">
    <property type="component" value="Unassembled WGS sequence"/>
</dbReference>
<name>A0A0V1CXG2_TRIBR</name>
<protein>
    <submittedName>
        <fullName evidence="1">Uncharacterized protein</fullName>
    </submittedName>
</protein>
<sequence length="65" mass="6997">MVSDSYYNAITNSERRALALYITAGSQSGSRHFNVSQLANGYDLNIGAKMQTQVAFILLTPRGGG</sequence>
<evidence type="ECO:0000313" key="1">
    <source>
        <dbReference type="EMBL" id="KRY53806.1"/>
    </source>
</evidence>
<proteinExistence type="predicted"/>
<organism evidence="1 2">
    <name type="scientific">Trichinella britovi</name>
    <name type="common">Parasitic roundworm</name>
    <dbReference type="NCBI Taxonomy" id="45882"/>
    <lineage>
        <taxon>Eukaryota</taxon>
        <taxon>Metazoa</taxon>
        <taxon>Ecdysozoa</taxon>
        <taxon>Nematoda</taxon>
        <taxon>Enoplea</taxon>
        <taxon>Dorylaimia</taxon>
        <taxon>Trichinellida</taxon>
        <taxon>Trichinellidae</taxon>
        <taxon>Trichinella</taxon>
    </lineage>
</organism>
<accession>A0A0V1CXG2</accession>